<dbReference type="AlphaFoldDB" id="A0A0S2K957"/>
<evidence type="ECO:0008006" key="3">
    <source>
        <dbReference type="Google" id="ProtNLM"/>
    </source>
</evidence>
<dbReference type="EMBL" id="CP013189">
    <property type="protein sequence ID" value="ALO44725.1"/>
    <property type="molecule type" value="Genomic_DNA"/>
</dbReference>
<gene>
    <name evidence="1" type="ORF">PS2015_27</name>
</gene>
<sequence>MQEMTRSKIKLAFLLLVAFVPITLATFAFRNAGEGGFLSGTVNKGFLINPPADITDLDMRTADGSPIFKSFEEIIALLESDDDYEAQPWHIVYVNTQDCEETCRERVHLLRQMHITLNKNTPRVRRYYLHAATEDLTDPTAQHFRAEFPSMGVAFGNAGIIQNNLSAKGLNLQLADDNYIFFVDPVGNVMMYYTSEHSIADIKADLEKLLRHSSLG</sequence>
<reference evidence="1 2" key="1">
    <citation type="submission" date="2015-11" db="EMBL/GenBank/DDBJ databases">
        <authorList>
            <person name="Zhang Y."/>
            <person name="Guo Z."/>
        </authorList>
    </citation>
    <scope>NUCLEOTIDE SEQUENCE [LARGE SCALE GENOMIC DNA]</scope>
    <source>
        <strain evidence="1 2">KCTC 32221</strain>
    </source>
</reference>
<organism evidence="1 2">
    <name type="scientific">Pseudohongiella spirulinae</name>
    <dbReference type="NCBI Taxonomy" id="1249552"/>
    <lineage>
        <taxon>Bacteria</taxon>
        <taxon>Pseudomonadati</taxon>
        <taxon>Pseudomonadota</taxon>
        <taxon>Gammaproteobacteria</taxon>
        <taxon>Pseudomonadales</taxon>
        <taxon>Pseudohongiellaceae</taxon>
        <taxon>Pseudohongiella</taxon>
    </lineage>
</organism>
<protein>
    <recommendedName>
        <fullName evidence="3">Thioredoxin domain-containing protein</fullName>
    </recommendedName>
</protein>
<dbReference type="STRING" id="1249552.PS2015_27"/>
<dbReference type="KEGG" id="pspi:PS2015_27"/>
<dbReference type="OrthoDB" id="9785445at2"/>
<dbReference type="RefSeq" id="WP_058020260.1">
    <property type="nucleotide sequence ID" value="NZ_CP013189.1"/>
</dbReference>
<keyword evidence="2" id="KW-1185">Reference proteome</keyword>
<evidence type="ECO:0000313" key="1">
    <source>
        <dbReference type="EMBL" id="ALO44725.1"/>
    </source>
</evidence>
<name>A0A0S2K957_9GAMM</name>
<evidence type="ECO:0000313" key="2">
    <source>
        <dbReference type="Proteomes" id="UP000065641"/>
    </source>
</evidence>
<accession>A0A0S2K957</accession>
<dbReference type="Proteomes" id="UP000065641">
    <property type="component" value="Chromosome"/>
</dbReference>
<proteinExistence type="predicted"/>